<reference evidence="5" key="1">
    <citation type="submission" date="2022-11" db="UniProtKB">
        <authorList>
            <consortium name="WormBaseParasite"/>
        </authorList>
    </citation>
    <scope>IDENTIFICATION</scope>
</reference>
<dbReference type="PANTHER" id="PTHR16166:SF93">
    <property type="entry name" value="INTERMEMBRANE LIPID TRANSFER PROTEIN VPS13"/>
    <property type="match status" value="1"/>
</dbReference>
<dbReference type="AlphaFoldDB" id="A0A914Q3N0"/>
<evidence type="ECO:0000313" key="5">
    <source>
        <dbReference type="WBParaSite" id="PDA_v2.g25412.t1"/>
    </source>
</evidence>
<sequence length="344" mass="40093">MVFETLAADLLNSFLGDFVDNLDASQLNIGIWGGDVKLNNLEIKKSALDELDLPIKLKYGFLDKLVLKIPWKNLYTEPVITNIDGLYLIAVPNTGVIYNKEKAEKMEHEIKQKELSRLEENRRNQRKPKDPTADTFTEKMIAQVIKNLQVTIKNIHIRFEDKYTNRQHPFATGLTLEGLVFQTTDENWHAAVLKDTVKIFHKLISMENLAVYWNYDSKFISDLSDKDEIRKTLHETIAREDDIPEDFNYILQPITMEAKLALNQKPESDGSNWSIPKIDLNVEIKEMVLSINKFQHQGILLLSEARERFNTAARYLKYRPNLIEYRGHYRAWYVLYNLMVELST</sequence>
<dbReference type="Proteomes" id="UP000887578">
    <property type="component" value="Unplaced"/>
</dbReference>
<organism evidence="4 5">
    <name type="scientific">Panagrolaimus davidi</name>
    <dbReference type="NCBI Taxonomy" id="227884"/>
    <lineage>
        <taxon>Eukaryota</taxon>
        <taxon>Metazoa</taxon>
        <taxon>Ecdysozoa</taxon>
        <taxon>Nematoda</taxon>
        <taxon>Chromadorea</taxon>
        <taxon>Rhabditida</taxon>
        <taxon>Tylenchina</taxon>
        <taxon>Panagrolaimomorpha</taxon>
        <taxon>Panagrolaimoidea</taxon>
        <taxon>Panagrolaimidae</taxon>
        <taxon>Panagrolaimus</taxon>
    </lineage>
</organism>
<evidence type="ECO:0000313" key="4">
    <source>
        <dbReference type="Proteomes" id="UP000887578"/>
    </source>
</evidence>
<evidence type="ECO:0000259" key="3">
    <source>
        <dbReference type="Pfam" id="PF12624"/>
    </source>
</evidence>
<comment type="similarity">
    <text evidence="1">Belongs to the VPS13 family.</text>
</comment>
<evidence type="ECO:0000256" key="2">
    <source>
        <dbReference type="ARBA" id="ARBA00022448"/>
    </source>
</evidence>
<protein>
    <recommendedName>
        <fullName evidence="3">Chorein N-terminal domain-containing protein</fullName>
    </recommendedName>
</protein>
<proteinExistence type="inferred from homology"/>
<dbReference type="GO" id="GO:0045053">
    <property type="term" value="P:protein retention in Golgi apparatus"/>
    <property type="evidence" value="ECO:0007669"/>
    <property type="project" value="TreeGrafter"/>
</dbReference>
<evidence type="ECO:0000256" key="1">
    <source>
        <dbReference type="ARBA" id="ARBA00006545"/>
    </source>
</evidence>
<keyword evidence="2" id="KW-0813">Transport</keyword>
<dbReference type="InterPro" id="IPR026854">
    <property type="entry name" value="VPS13_N"/>
</dbReference>
<keyword evidence="4" id="KW-1185">Reference proteome</keyword>
<dbReference type="GO" id="GO:0006623">
    <property type="term" value="P:protein targeting to vacuole"/>
    <property type="evidence" value="ECO:0007669"/>
    <property type="project" value="TreeGrafter"/>
</dbReference>
<dbReference type="Pfam" id="PF12624">
    <property type="entry name" value="VPS13_N"/>
    <property type="match status" value="1"/>
</dbReference>
<dbReference type="InterPro" id="IPR026847">
    <property type="entry name" value="VPS13"/>
</dbReference>
<accession>A0A914Q3N0</accession>
<name>A0A914Q3N0_9BILA</name>
<dbReference type="PANTHER" id="PTHR16166">
    <property type="entry name" value="VACUOLAR PROTEIN SORTING-ASSOCIATED PROTEIN VPS13"/>
    <property type="match status" value="1"/>
</dbReference>
<feature type="domain" description="Chorein N-terminal" evidence="3">
    <location>
        <begin position="2"/>
        <end position="332"/>
    </location>
</feature>
<dbReference type="WBParaSite" id="PDA_v2.g25412.t1">
    <property type="protein sequence ID" value="PDA_v2.g25412.t1"/>
    <property type="gene ID" value="PDA_v2.g25412"/>
</dbReference>